<evidence type="ECO:0000313" key="3">
    <source>
        <dbReference type="EMBL" id="CAE0757783.1"/>
    </source>
</evidence>
<feature type="region of interest" description="Disordered" evidence="1">
    <location>
        <begin position="478"/>
        <end position="511"/>
    </location>
</feature>
<feature type="region of interest" description="Disordered" evidence="1">
    <location>
        <begin position="439"/>
        <end position="458"/>
    </location>
</feature>
<dbReference type="EMBL" id="HBIZ01016708">
    <property type="protein sequence ID" value="CAE0757783.1"/>
    <property type="molecule type" value="Transcribed_RNA"/>
</dbReference>
<protein>
    <submittedName>
        <fullName evidence="3">Uncharacterized protein</fullName>
    </submittedName>
</protein>
<reference evidence="3" key="1">
    <citation type="submission" date="2021-01" db="EMBL/GenBank/DDBJ databases">
        <authorList>
            <person name="Corre E."/>
            <person name="Pelletier E."/>
            <person name="Niang G."/>
            <person name="Scheremetjew M."/>
            <person name="Finn R."/>
            <person name="Kale V."/>
            <person name="Holt S."/>
            <person name="Cochrane G."/>
            <person name="Meng A."/>
            <person name="Brown T."/>
            <person name="Cohen L."/>
        </authorList>
    </citation>
    <scope>NUCLEOTIDE SEQUENCE</scope>
    <source>
        <strain evidence="3">CCMP645</strain>
    </source>
</reference>
<gene>
    <name evidence="3" type="ORF">PCAR00345_LOCUS10377</name>
</gene>
<organism evidence="3">
    <name type="scientific">Chrysotila carterae</name>
    <name type="common">Marine alga</name>
    <name type="synonym">Syracosphaera carterae</name>
    <dbReference type="NCBI Taxonomy" id="13221"/>
    <lineage>
        <taxon>Eukaryota</taxon>
        <taxon>Haptista</taxon>
        <taxon>Haptophyta</taxon>
        <taxon>Prymnesiophyceae</taxon>
        <taxon>Isochrysidales</taxon>
        <taxon>Isochrysidaceae</taxon>
        <taxon>Chrysotila</taxon>
    </lineage>
</organism>
<accession>A0A7S4B8D8</accession>
<feature type="region of interest" description="Disordered" evidence="1">
    <location>
        <begin position="110"/>
        <end position="181"/>
    </location>
</feature>
<keyword evidence="2" id="KW-0472">Membrane</keyword>
<feature type="region of interest" description="Disordered" evidence="1">
    <location>
        <begin position="288"/>
        <end position="311"/>
    </location>
</feature>
<feature type="transmembrane region" description="Helical" evidence="2">
    <location>
        <begin position="55"/>
        <end position="77"/>
    </location>
</feature>
<sequence>MPANNLNDEIGFAAQTLDIVKRERSLQESETVGPYRTPRPLNIQSGKSDAELMSYVASALVVMFIVVVCPLCHHYYIKRRRRLRAMKAGGTSKFLQLQSNVLPVRGRIELRKSCQSRPGTPSSRPSRPSRPSRQSLGSKSSQKSSPSKEIGKRPSFIRRTSSSASGSIGKRKSTAGTCTAGGDYNEQLEIIERLKFLAAKRRAQEKAEAAEELLSTINGLDKGRAIASKADISALAGPNPRAPSPESEERRDLHFKLARVGNLGKLLSGWRAEAHRKDVRTPAAVNYGSEIDDSLNPDYQSPRPGLHRRSSSAGAALLTQPRGSPGMPLQAPNLHVNASASHSRLPVGRIRKSSGFKMPVSTEENYMLTPMNVVPVVSRPANWLTGTGRRTSSGIDVRQSPGYVAAVQLQRDAGVARQLSDSSNAVGPGSSAIHAAMVKSSPLNPSSEESDDERRVRPIPTRRTPRTAFGFGAADRLLPQEGPRHQPQGDTCAGCSAERPRPGYVSRRPPSLSCDLADAGMPAVLLMPTASPTEESARHRPAEASGS</sequence>
<evidence type="ECO:0000256" key="1">
    <source>
        <dbReference type="SAM" id="MobiDB-lite"/>
    </source>
</evidence>
<keyword evidence="2" id="KW-0812">Transmembrane</keyword>
<proteinExistence type="predicted"/>
<dbReference type="AlphaFoldDB" id="A0A7S4B8D8"/>
<evidence type="ECO:0000256" key="2">
    <source>
        <dbReference type="SAM" id="Phobius"/>
    </source>
</evidence>
<feature type="compositionally biased region" description="Low complexity" evidence="1">
    <location>
        <begin position="116"/>
        <end position="147"/>
    </location>
</feature>
<name>A0A7S4B8D8_CHRCT</name>
<keyword evidence="2" id="KW-1133">Transmembrane helix</keyword>